<evidence type="ECO:0000259" key="1">
    <source>
        <dbReference type="Pfam" id="PF09687"/>
    </source>
</evidence>
<name>K6UCS4_PLACD</name>
<dbReference type="KEGG" id="pcy:PCYB_053740"/>
<dbReference type="InterPro" id="IPR044885">
    <property type="entry name" value="PRESA_N_sf"/>
</dbReference>
<sequence length="305" mass="35721">MSYSSSESLFVRPKIYQDRGMQVQKIYDDAIESDVHRGENMRHNIRRGGGGSSRGSRNVLSKVFTVSMFSNLLSSSPYQVSPPSEEGKEAVHVFVMKAAANNGSDNTCNLLDGSLSDIEIGEEVFEDSVFIESNYDQIKVLKYDKVIEDDEIPICCEVSDFTENMTNEEIIERINNLDDPVPFRDMFIVYNSFHENERKKFNKMQKFLFENVAKKEHLKEDYKKDAWAYISSYMTQQLLRKDFVDFNSLYKLDEEECSVEEYVNFIRKKKASWNIFFRHMEDIGRKMIYDYVMRGSPNRRNQEII</sequence>
<dbReference type="InterPro" id="IPR019111">
    <property type="entry name" value="PRESA_N"/>
</dbReference>
<dbReference type="Gene3D" id="6.10.280.180">
    <property type="entry name" value="Plasmodium RESA, N-terminal helical domain"/>
    <property type="match status" value="1"/>
</dbReference>
<gene>
    <name evidence="2" type="ORF">PCYB_053740</name>
</gene>
<organism evidence="2 3">
    <name type="scientific">Plasmodium cynomolgi (strain B)</name>
    <dbReference type="NCBI Taxonomy" id="1120755"/>
    <lineage>
        <taxon>Eukaryota</taxon>
        <taxon>Sar</taxon>
        <taxon>Alveolata</taxon>
        <taxon>Apicomplexa</taxon>
        <taxon>Aconoidasida</taxon>
        <taxon>Haemosporida</taxon>
        <taxon>Plasmodiidae</taxon>
        <taxon>Plasmodium</taxon>
        <taxon>Plasmodium (Plasmodium)</taxon>
    </lineage>
</organism>
<dbReference type="GeneID" id="14691456"/>
<keyword evidence="3" id="KW-1185">Reference proteome</keyword>
<evidence type="ECO:0000313" key="3">
    <source>
        <dbReference type="Proteomes" id="UP000006319"/>
    </source>
</evidence>
<proteinExistence type="predicted"/>
<feature type="domain" description="Plasmodium RESA N-terminal" evidence="1">
    <location>
        <begin position="164"/>
        <end position="282"/>
    </location>
</feature>
<accession>K6UCS4</accession>
<dbReference type="PANTHER" id="PTHR36193:SF23">
    <property type="entry name" value="PHISTB DOMAIN-CONTAINING RESA-LIKE PROTEIN 1"/>
    <property type="match status" value="1"/>
</dbReference>
<dbReference type="Pfam" id="PF09687">
    <property type="entry name" value="PRESAN"/>
    <property type="match status" value="1"/>
</dbReference>
<dbReference type="OrthoDB" id="387576at2759"/>
<dbReference type="RefSeq" id="XP_004221303.1">
    <property type="nucleotide sequence ID" value="XM_004221255.1"/>
</dbReference>
<dbReference type="VEuPathDB" id="PlasmoDB:PCYB_053740"/>
<protein>
    <submittedName>
        <fullName evidence="2">Phist protein</fullName>
    </submittedName>
</protein>
<dbReference type="AlphaFoldDB" id="K6UCS4"/>
<evidence type="ECO:0000313" key="2">
    <source>
        <dbReference type="EMBL" id="GAB65356.1"/>
    </source>
</evidence>
<dbReference type="PANTHER" id="PTHR36193">
    <property type="entry name" value="PHISTB DOMAIN-CONTAINING RESA-LIKE PROTEIN 1"/>
    <property type="match status" value="1"/>
</dbReference>
<dbReference type="PhylomeDB" id="K6UCS4"/>
<reference evidence="2 3" key="1">
    <citation type="journal article" date="2012" name="Nat. Genet.">
        <title>Plasmodium cynomolgi genome sequences provide insight into Plasmodium vivax and the monkey malaria clade.</title>
        <authorList>
            <person name="Tachibana S."/>
            <person name="Sullivan S.A."/>
            <person name="Kawai S."/>
            <person name="Nakamura S."/>
            <person name="Kim H.R."/>
            <person name="Goto N."/>
            <person name="Arisue N."/>
            <person name="Palacpac N.M.Q."/>
            <person name="Honma H."/>
            <person name="Yagi M."/>
            <person name="Tougan T."/>
            <person name="Katakai Y."/>
            <person name="Kaneko O."/>
            <person name="Mita T."/>
            <person name="Kita K."/>
            <person name="Yasutomi Y."/>
            <person name="Sutton P.L."/>
            <person name="Shakhbatyan R."/>
            <person name="Horii T."/>
            <person name="Yasunaga T."/>
            <person name="Barnwell J.W."/>
            <person name="Escalante A.A."/>
            <person name="Carlton J.M."/>
            <person name="Tanabe K."/>
        </authorList>
    </citation>
    <scope>NUCLEOTIDE SEQUENCE [LARGE SCALE GENOMIC DNA]</scope>
    <source>
        <strain evidence="2 3">B</strain>
    </source>
</reference>
<dbReference type="OMA" id="SFHENER"/>
<dbReference type="NCBIfam" id="TIGR01639">
    <property type="entry name" value="P_fal_TIGR01639"/>
    <property type="match status" value="1"/>
</dbReference>
<dbReference type="InterPro" id="IPR006526">
    <property type="entry name" value="Export_prot_PHISTa/b/c"/>
</dbReference>
<dbReference type="Proteomes" id="UP000006319">
    <property type="component" value="Chromosome 5"/>
</dbReference>
<dbReference type="EMBL" id="DF157097">
    <property type="protein sequence ID" value="GAB65356.1"/>
    <property type="molecule type" value="Genomic_DNA"/>
</dbReference>